<keyword evidence="1" id="KW-0472">Membrane</keyword>
<name>A0A061J9R2_TRYRA</name>
<evidence type="ECO:0000313" key="2">
    <source>
        <dbReference type="EMBL" id="ESL10861.1"/>
    </source>
</evidence>
<evidence type="ECO:0000313" key="3">
    <source>
        <dbReference type="Proteomes" id="UP000031737"/>
    </source>
</evidence>
<keyword evidence="1" id="KW-1133">Transmembrane helix</keyword>
<gene>
    <name evidence="2" type="ORF">TRSC58_01399</name>
</gene>
<dbReference type="Proteomes" id="UP000031737">
    <property type="component" value="Unassembled WGS sequence"/>
</dbReference>
<dbReference type="OrthoDB" id="249560at2759"/>
<protein>
    <submittedName>
        <fullName evidence="2">Uncharacterized protein</fullName>
    </submittedName>
</protein>
<feature type="transmembrane region" description="Helical" evidence="1">
    <location>
        <begin position="15"/>
        <end position="32"/>
    </location>
</feature>
<organism evidence="2 3">
    <name type="scientific">Trypanosoma rangeli SC58</name>
    <dbReference type="NCBI Taxonomy" id="429131"/>
    <lineage>
        <taxon>Eukaryota</taxon>
        <taxon>Discoba</taxon>
        <taxon>Euglenozoa</taxon>
        <taxon>Kinetoplastea</taxon>
        <taxon>Metakinetoplastina</taxon>
        <taxon>Trypanosomatida</taxon>
        <taxon>Trypanosomatidae</taxon>
        <taxon>Trypanosoma</taxon>
        <taxon>Herpetosoma</taxon>
    </lineage>
</organism>
<evidence type="ECO:0000256" key="1">
    <source>
        <dbReference type="SAM" id="Phobius"/>
    </source>
</evidence>
<reference evidence="2 3" key="1">
    <citation type="submission" date="2013-07" db="EMBL/GenBank/DDBJ databases">
        <authorList>
            <person name="Stoco P.H."/>
            <person name="Wagner G."/>
            <person name="Gerber A."/>
            <person name="Zaha A."/>
            <person name="Thompson C."/>
            <person name="Bartholomeu D.C."/>
            <person name="Luckemeyer D.D."/>
            <person name="Bahia D."/>
            <person name="Loreto E."/>
            <person name="Prestes E.B."/>
            <person name="Lima F.M."/>
            <person name="Rodrigues-Luiz G."/>
            <person name="Vallejo G.A."/>
            <person name="Filho J.F."/>
            <person name="Monteiro K.M."/>
            <person name="Tyler K.M."/>
            <person name="de Almeida L.G."/>
            <person name="Ortiz M.F."/>
            <person name="Siervo M.A."/>
            <person name="de Moraes M.H."/>
            <person name="Cunha O.L."/>
            <person name="Mendonca-Neto R."/>
            <person name="Silva R."/>
            <person name="Teixeira S.M."/>
            <person name="Murta S.M."/>
            <person name="Sincero T.C."/>
            <person name="Mendes T.A."/>
            <person name="Urmenyi T.P."/>
            <person name="Silva V.G."/>
            <person name="da Rocha W.D."/>
            <person name="Andersson B."/>
            <person name="Romanha A.J."/>
            <person name="Steindel M."/>
            <person name="de Vasconcelos A.T."/>
            <person name="Grisard E.C."/>
        </authorList>
    </citation>
    <scope>NUCLEOTIDE SEQUENCE [LARGE SCALE GENOMIC DNA]</scope>
    <source>
        <strain evidence="2 3">SC58</strain>
    </source>
</reference>
<accession>A0A061J9R2</accession>
<dbReference type="EMBL" id="AUPL01001399">
    <property type="protein sequence ID" value="ESL10861.1"/>
    <property type="molecule type" value="Genomic_DNA"/>
</dbReference>
<proteinExistence type="predicted"/>
<keyword evidence="1" id="KW-0812">Transmembrane</keyword>
<dbReference type="VEuPathDB" id="TriTrypDB:TRSC58_01399"/>
<dbReference type="AlphaFoldDB" id="A0A061J9R2"/>
<comment type="caution">
    <text evidence="2">The sequence shown here is derived from an EMBL/GenBank/DDBJ whole genome shotgun (WGS) entry which is preliminary data.</text>
</comment>
<sequence length="445" mass="48444">MCFCFCLYVYLRVSVLGNANVCFCIVLALLFLRGAMWSSSVSGDENRFDVAAGGSYGGDPTGSCSPSHAPTHVVTMNLLDELFASPTVTVSSLSDQADDAPVKVSDAVRTGLPLEGDVVAPLPRPYVEVSVVPDFIGRDTTSALSPKQLEEVVSVFQRILNDDVPRWYEACTILRSLLPRSAIGNAPKLITSDATENISMKSFFQSDRTAKSHCDLVSIAPFLEFEQTFQHVSVFPVLKISPLAFTLRQCVQDWVESHGGVSAVLSNSTLLLDLQTLLENVNEVFAASAATSPQSASEALLLSSLTDICRYCVQLTCTCIPYGDDPVSGTTMQAVMHHNSTVISHVDEELRNHENILQLLVVARSTAYHRCSEDVQASVSPLIAELLSLLDTFSSSSIMPLDKKKGSDRRCRLSGLRLPSSCPSEVLDAFVYRYWKKTTRGPTPT</sequence>
<keyword evidence="3" id="KW-1185">Reference proteome</keyword>